<evidence type="ECO:0000313" key="11">
    <source>
        <dbReference type="EMBL" id="MBC1169485.1"/>
    </source>
</evidence>
<keyword evidence="3 8" id="KW-0813">Transport</keyword>
<evidence type="ECO:0000313" key="12">
    <source>
        <dbReference type="EnsemblMetazoa" id="LLOJ009246-PA"/>
    </source>
</evidence>
<accession>A0A1B0CW62</accession>
<dbReference type="Gene3D" id="1.20.1080.10">
    <property type="entry name" value="Glycerol uptake facilitator protein"/>
    <property type="match status" value="1"/>
</dbReference>
<dbReference type="SUPFAM" id="SSF81338">
    <property type="entry name" value="Aquaporin-like"/>
    <property type="match status" value="1"/>
</dbReference>
<reference evidence="12" key="3">
    <citation type="submission" date="2020-05" db="UniProtKB">
        <authorList>
            <consortium name="EnsemblMetazoa"/>
        </authorList>
    </citation>
    <scope>IDENTIFICATION</scope>
    <source>
        <strain evidence="12">Jacobina</strain>
    </source>
</reference>
<feature type="transmembrane region" description="Helical" evidence="9">
    <location>
        <begin position="260"/>
        <end position="281"/>
    </location>
</feature>
<dbReference type="PANTHER" id="PTHR19139">
    <property type="entry name" value="AQUAPORIN TRANSPORTER"/>
    <property type="match status" value="1"/>
</dbReference>
<dbReference type="PROSITE" id="PS00221">
    <property type="entry name" value="MIP"/>
    <property type="match status" value="1"/>
</dbReference>
<sequence>MRCTKMIPLEEKEMPKCLQWGHGKSLQSFQDMTLTIQNALLLICGLAKWRQPGSYTRWSDRATILYASMRLCGTAKTWYHAAKSRLTTWAIFSREFKINFPTRVDIPKVHEQLKKRKKSPKETIVTYYHEMVALGAKINLDDASLRQYIIGGIPSASRRTALRNRQYNSLPELLVALQDTEVTLMYLNYGILGHVSGAHINPAVTLAFLICGQMTILRAILYVIVQCLGAVAGTAGLKVFLPETEHGGLCHLYLHPDITVTHGVFIELLLTFLLVLCILGVSDENKSDSKFSAALTIGLIVVLGNLSAINFTGASMNPARYFGSAVIAGSWENHWVYWVGPLLGAIVATAVYWGVFRAPPPLHKGR</sequence>
<comment type="similarity">
    <text evidence="2 8">Belongs to the MIP/aquaporin (TC 1.A.8) family.</text>
</comment>
<dbReference type="InterPro" id="IPR023271">
    <property type="entry name" value="Aquaporin-like"/>
</dbReference>
<dbReference type="EMBL" id="AJWK01031830">
    <property type="status" value="NOT_ANNOTATED_CDS"/>
    <property type="molecule type" value="Genomic_DNA"/>
</dbReference>
<evidence type="ECO:0000256" key="4">
    <source>
        <dbReference type="ARBA" id="ARBA00022475"/>
    </source>
</evidence>
<dbReference type="EMBL" id="AJWK01031829">
    <property type="status" value="NOT_ANNOTATED_CDS"/>
    <property type="molecule type" value="Genomic_DNA"/>
</dbReference>
<dbReference type="GO" id="GO:0015267">
    <property type="term" value="F:channel activity"/>
    <property type="evidence" value="ECO:0007669"/>
    <property type="project" value="InterPro"/>
</dbReference>
<dbReference type="VEuPathDB" id="VectorBase:LLONM1_011322"/>
<dbReference type="PRINTS" id="PR00783">
    <property type="entry name" value="MINTRINSICP"/>
</dbReference>
<feature type="domain" description="Retrotransposon gag" evidence="10">
    <location>
        <begin position="66"/>
        <end position="153"/>
    </location>
</feature>
<name>A0A1B0CW62_LUTLO</name>
<dbReference type="VEuPathDB" id="VectorBase:LLOJ009246"/>
<dbReference type="Proteomes" id="UP000092461">
    <property type="component" value="Unassembled WGS sequence"/>
</dbReference>
<protein>
    <submittedName>
        <fullName evidence="11">Putative aquaporin major intrinsic protein family</fullName>
    </submittedName>
</protein>
<evidence type="ECO:0000313" key="13">
    <source>
        <dbReference type="Proteomes" id="UP000092461"/>
    </source>
</evidence>
<dbReference type="AlphaFoldDB" id="A0A1B0CW62"/>
<dbReference type="InterPro" id="IPR022357">
    <property type="entry name" value="MIP_CS"/>
</dbReference>
<dbReference type="Pfam" id="PF03732">
    <property type="entry name" value="Retrotrans_gag"/>
    <property type="match status" value="1"/>
</dbReference>
<dbReference type="InterPro" id="IPR034294">
    <property type="entry name" value="Aquaporin_transptr"/>
</dbReference>
<dbReference type="Pfam" id="PF00230">
    <property type="entry name" value="MIP"/>
    <property type="match status" value="1"/>
</dbReference>
<dbReference type="PANTHER" id="PTHR19139:SF199">
    <property type="entry name" value="MIP17260P"/>
    <property type="match status" value="1"/>
</dbReference>
<feature type="transmembrane region" description="Helical" evidence="9">
    <location>
        <begin position="335"/>
        <end position="356"/>
    </location>
</feature>
<evidence type="ECO:0000256" key="1">
    <source>
        <dbReference type="ARBA" id="ARBA00004651"/>
    </source>
</evidence>
<proteinExistence type="inferred from homology"/>
<comment type="subcellular location">
    <subcellularLocation>
        <location evidence="1">Cell membrane</location>
        <topology evidence="1">Multi-pass membrane protein</topology>
    </subcellularLocation>
</comment>
<dbReference type="GO" id="GO:0005886">
    <property type="term" value="C:plasma membrane"/>
    <property type="evidence" value="ECO:0007669"/>
    <property type="project" value="UniProtKB-SubCell"/>
</dbReference>
<feature type="transmembrane region" description="Helical" evidence="9">
    <location>
        <begin position="293"/>
        <end position="315"/>
    </location>
</feature>
<evidence type="ECO:0000256" key="8">
    <source>
        <dbReference type="RuleBase" id="RU000477"/>
    </source>
</evidence>
<keyword evidence="6 9" id="KW-1133">Transmembrane helix</keyword>
<feature type="transmembrane region" description="Helical" evidence="9">
    <location>
        <begin position="219"/>
        <end position="240"/>
    </location>
</feature>
<evidence type="ECO:0000259" key="10">
    <source>
        <dbReference type="Pfam" id="PF03732"/>
    </source>
</evidence>
<keyword evidence="13" id="KW-1185">Reference proteome</keyword>
<evidence type="ECO:0000256" key="7">
    <source>
        <dbReference type="ARBA" id="ARBA00023136"/>
    </source>
</evidence>
<dbReference type="VEuPathDB" id="VectorBase:LLONM1_010551"/>
<dbReference type="InterPro" id="IPR000425">
    <property type="entry name" value="MIP"/>
</dbReference>
<dbReference type="InterPro" id="IPR005162">
    <property type="entry name" value="Retrotrans_gag_dom"/>
</dbReference>
<keyword evidence="5 8" id="KW-0812">Transmembrane</keyword>
<dbReference type="EMBL" id="GITU01000782">
    <property type="protein sequence ID" value="MBC1169485.1"/>
    <property type="molecule type" value="Transcribed_RNA"/>
</dbReference>
<evidence type="ECO:0000256" key="5">
    <source>
        <dbReference type="ARBA" id="ARBA00022692"/>
    </source>
</evidence>
<reference evidence="11" key="2">
    <citation type="journal article" date="2020" name="BMC">
        <title>Leishmania infection induces a limited differential gene expression in the sand fly midgut.</title>
        <authorList>
            <person name="Coutinho-Abreu I.V."/>
            <person name="Serafim T.D."/>
            <person name="Meneses C."/>
            <person name="Kamhawi S."/>
            <person name="Oliveira F."/>
            <person name="Valenzuela J.G."/>
        </authorList>
    </citation>
    <scope>NUCLEOTIDE SEQUENCE</scope>
    <source>
        <strain evidence="11">Jacobina</strain>
        <tissue evidence="11">Midgut</tissue>
    </source>
</reference>
<evidence type="ECO:0000256" key="3">
    <source>
        <dbReference type="ARBA" id="ARBA00022448"/>
    </source>
</evidence>
<organism evidence="12 13">
    <name type="scientific">Lutzomyia longipalpis</name>
    <name type="common">Sand fly</name>
    <dbReference type="NCBI Taxonomy" id="7200"/>
    <lineage>
        <taxon>Eukaryota</taxon>
        <taxon>Metazoa</taxon>
        <taxon>Ecdysozoa</taxon>
        <taxon>Arthropoda</taxon>
        <taxon>Hexapoda</taxon>
        <taxon>Insecta</taxon>
        <taxon>Pterygota</taxon>
        <taxon>Neoptera</taxon>
        <taxon>Endopterygota</taxon>
        <taxon>Diptera</taxon>
        <taxon>Nematocera</taxon>
        <taxon>Psychodoidea</taxon>
        <taxon>Psychodidae</taxon>
        <taxon>Lutzomyia</taxon>
        <taxon>Lutzomyia</taxon>
    </lineage>
</organism>
<keyword evidence="7 9" id="KW-0472">Membrane</keyword>
<evidence type="ECO:0000256" key="9">
    <source>
        <dbReference type="SAM" id="Phobius"/>
    </source>
</evidence>
<keyword evidence="4" id="KW-1003">Cell membrane</keyword>
<dbReference type="EnsemblMetazoa" id="LLOJ009246-RA">
    <property type="protein sequence ID" value="LLOJ009246-PA"/>
    <property type="gene ID" value="LLOJ009246"/>
</dbReference>
<evidence type="ECO:0000256" key="6">
    <source>
        <dbReference type="ARBA" id="ARBA00022989"/>
    </source>
</evidence>
<evidence type="ECO:0000256" key="2">
    <source>
        <dbReference type="ARBA" id="ARBA00006175"/>
    </source>
</evidence>
<reference evidence="13" key="1">
    <citation type="submission" date="2012-05" db="EMBL/GenBank/DDBJ databases">
        <title>Whole Genome Assembly of Lutzomyia longipalpis.</title>
        <authorList>
            <person name="Richards S."/>
            <person name="Qu C."/>
            <person name="Dillon R."/>
            <person name="Worley K."/>
            <person name="Scherer S."/>
            <person name="Batterton M."/>
            <person name="Taylor A."/>
            <person name="Hawes A."/>
            <person name="Hernandez B."/>
            <person name="Kovar C."/>
            <person name="Mandapat C."/>
            <person name="Pham C."/>
            <person name="Qu C."/>
            <person name="Jing C."/>
            <person name="Bess C."/>
            <person name="Bandaranaike D."/>
            <person name="Ngo D."/>
            <person name="Ongeri F."/>
            <person name="Arias F."/>
            <person name="Lara F."/>
            <person name="Weissenberger G."/>
            <person name="Kamau G."/>
            <person name="Han H."/>
            <person name="Shen H."/>
            <person name="Dinh H."/>
            <person name="Khalil I."/>
            <person name="Jones J."/>
            <person name="Shafer J."/>
            <person name="Jayaseelan J."/>
            <person name="Quiroz J."/>
            <person name="Blankenburg K."/>
            <person name="Nguyen L."/>
            <person name="Jackson L."/>
            <person name="Francisco L."/>
            <person name="Tang L.-Y."/>
            <person name="Pu L.-L."/>
            <person name="Perales L."/>
            <person name="Lorensuhewa L."/>
            <person name="Munidasa M."/>
            <person name="Coyle M."/>
            <person name="Taylor M."/>
            <person name="Puazo M."/>
            <person name="Firestine M."/>
            <person name="Scheel M."/>
            <person name="Javaid M."/>
            <person name="Wang M."/>
            <person name="Li M."/>
            <person name="Tabassum N."/>
            <person name="Saada N."/>
            <person name="Osuji N."/>
            <person name="Aqrawi P."/>
            <person name="Fu Q."/>
            <person name="Thornton R."/>
            <person name="Raj R."/>
            <person name="Goodspeed R."/>
            <person name="Mata R."/>
            <person name="Najjar R."/>
            <person name="Gubbala S."/>
            <person name="Lee S."/>
            <person name="Denson S."/>
            <person name="Patil S."/>
            <person name="Macmil S."/>
            <person name="Qi S."/>
            <person name="Matskevitch T."/>
            <person name="Palculict T."/>
            <person name="Mathew T."/>
            <person name="Vee V."/>
            <person name="Velamala V."/>
            <person name="Korchina V."/>
            <person name="Cai W."/>
            <person name="Liu W."/>
            <person name="Dai W."/>
            <person name="Zou X."/>
            <person name="Zhu Y."/>
            <person name="Zhang Y."/>
            <person name="Wu Y.-Q."/>
            <person name="Xin Y."/>
            <person name="Nazarath L."/>
            <person name="Kovar C."/>
            <person name="Han Y."/>
            <person name="Muzny D."/>
            <person name="Gibbs R."/>
        </authorList>
    </citation>
    <scope>NUCLEOTIDE SEQUENCE [LARGE SCALE GENOMIC DNA]</scope>
    <source>
        <strain evidence="13">Jacobina</strain>
    </source>
</reference>